<feature type="region of interest" description="Disordered" evidence="16">
    <location>
        <begin position="1"/>
        <end position="24"/>
    </location>
</feature>
<reference evidence="19" key="1">
    <citation type="submission" date="2020-03" db="EMBL/GenBank/DDBJ databases">
        <title>Solimonas marina sp. nov., isolated from deep seawater of the Pacific Ocean.</title>
        <authorList>
            <person name="Liu X."/>
            <person name="Lai Q."/>
            <person name="Sun F."/>
            <person name="Gai Y."/>
            <person name="Li G."/>
            <person name="Shao Z."/>
        </authorList>
    </citation>
    <scope>NUCLEOTIDE SEQUENCE</scope>
    <source>
        <strain evidence="19">C16B3</strain>
    </source>
</reference>
<dbReference type="InterPro" id="IPR014016">
    <property type="entry name" value="UvrD-like_ATP-bd"/>
</dbReference>
<evidence type="ECO:0000256" key="10">
    <source>
        <dbReference type="ARBA" id="ARBA00023235"/>
    </source>
</evidence>
<dbReference type="GO" id="GO:0005829">
    <property type="term" value="C:cytosol"/>
    <property type="evidence" value="ECO:0007669"/>
    <property type="project" value="TreeGrafter"/>
</dbReference>
<keyword evidence="1" id="KW-0540">Nuclease</keyword>
<evidence type="ECO:0000313" key="19">
    <source>
        <dbReference type="EMBL" id="NKF21838.1"/>
    </source>
</evidence>
<comment type="catalytic activity">
    <reaction evidence="11">
        <text>Couples ATP hydrolysis with the unwinding of duplex DNA by translocating in the 3'-5' direction.</text>
        <dbReference type="EC" id="5.6.2.4"/>
    </reaction>
</comment>
<keyword evidence="4 15" id="KW-0378">Hydrolase</keyword>
<comment type="catalytic activity">
    <reaction evidence="14">
        <text>ATP + H2O = ADP + phosphate + H(+)</text>
        <dbReference type="Rhea" id="RHEA:13065"/>
        <dbReference type="ChEBI" id="CHEBI:15377"/>
        <dbReference type="ChEBI" id="CHEBI:15378"/>
        <dbReference type="ChEBI" id="CHEBI:30616"/>
        <dbReference type="ChEBI" id="CHEBI:43474"/>
        <dbReference type="ChEBI" id="CHEBI:456216"/>
        <dbReference type="EC" id="5.6.2.4"/>
    </reaction>
</comment>
<dbReference type="GO" id="GO:0003677">
    <property type="term" value="F:DNA binding"/>
    <property type="evidence" value="ECO:0007669"/>
    <property type="project" value="UniProtKB-KW"/>
</dbReference>
<comment type="caution">
    <text evidence="19">The sequence shown here is derived from an EMBL/GenBank/DDBJ whole genome shotgun (WGS) entry which is preliminary data.</text>
</comment>
<keyword evidence="7 15" id="KW-0067">ATP-binding</keyword>
<evidence type="ECO:0000256" key="7">
    <source>
        <dbReference type="ARBA" id="ARBA00022840"/>
    </source>
</evidence>
<feature type="compositionally biased region" description="Basic and acidic residues" evidence="16">
    <location>
        <begin position="1"/>
        <end position="10"/>
    </location>
</feature>
<dbReference type="InterPro" id="IPR038726">
    <property type="entry name" value="PDDEXK_AddAB-type"/>
</dbReference>
<dbReference type="Gene3D" id="3.40.50.300">
    <property type="entry name" value="P-loop containing nucleotide triphosphate hydrolases"/>
    <property type="match status" value="4"/>
</dbReference>
<dbReference type="Pfam" id="PF00580">
    <property type="entry name" value="UvrD-helicase"/>
    <property type="match status" value="1"/>
</dbReference>
<dbReference type="GO" id="GO:0033202">
    <property type="term" value="C:DNA helicase complex"/>
    <property type="evidence" value="ECO:0007669"/>
    <property type="project" value="TreeGrafter"/>
</dbReference>
<evidence type="ECO:0000256" key="3">
    <source>
        <dbReference type="ARBA" id="ARBA00022763"/>
    </source>
</evidence>
<evidence type="ECO:0000256" key="14">
    <source>
        <dbReference type="ARBA" id="ARBA00048988"/>
    </source>
</evidence>
<dbReference type="InterPro" id="IPR014017">
    <property type="entry name" value="DNA_helicase_UvrD-like_C"/>
</dbReference>
<evidence type="ECO:0000256" key="11">
    <source>
        <dbReference type="ARBA" id="ARBA00034617"/>
    </source>
</evidence>
<evidence type="ECO:0000256" key="2">
    <source>
        <dbReference type="ARBA" id="ARBA00022741"/>
    </source>
</evidence>
<dbReference type="GO" id="GO:0004527">
    <property type="term" value="F:exonuclease activity"/>
    <property type="evidence" value="ECO:0007669"/>
    <property type="project" value="UniProtKB-KW"/>
</dbReference>
<dbReference type="Pfam" id="PF13361">
    <property type="entry name" value="UvrD_C"/>
    <property type="match status" value="2"/>
</dbReference>
<dbReference type="InterPro" id="IPR000212">
    <property type="entry name" value="DNA_helicase_UvrD/REP"/>
</dbReference>
<gene>
    <name evidence="19" type="ORF">G7Y82_05870</name>
</gene>
<keyword evidence="20" id="KW-1185">Reference proteome</keyword>
<protein>
    <recommendedName>
        <fullName evidence="12">DNA 3'-5' helicase</fullName>
        <ecNumber evidence="12">5.6.2.4</ecNumber>
    </recommendedName>
    <alternativeName>
        <fullName evidence="13">DNA 3'-5' helicase II</fullName>
    </alternativeName>
</protein>
<evidence type="ECO:0000256" key="4">
    <source>
        <dbReference type="ARBA" id="ARBA00022801"/>
    </source>
</evidence>
<dbReference type="SUPFAM" id="SSF52540">
    <property type="entry name" value="P-loop containing nucleoside triphosphate hydrolases"/>
    <property type="match status" value="1"/>
</dbReference>
<accession>A0A969W8A9</accession>
<keyword evidence="9" id="KW-0234">DNA repair</keyword>
<evidence type="ECO:0000256" key="9">
    <source>
        <dbReference type="ARBA" id="ARBA00023204"/>
    </source>
</evidence>
<dbReference type="Pfam" id="PF12705">
    <property type="entry name" value="PDDEXK_1"/>
    <property type="match status" value="1"/>
</dbReference>
<evidence type="ECO:0000256" key="16">
    <source>
        <dbReference type="SAM" id="MobiDB-lite"/>
    </source>
</evidence>
<dbReference type="SUPFAM" id="SSF52980">
    <property type="entry name" value="Restriction endonuclease-like"/>
    <property type="match status" value="1"/>
</dbReference>
<feature type="domain" description="UvrD-like helicase ATP-binding" evidence="17">
    <location>
        <begin position="54"/>
        <end position="544"/>
    </location>
</feature>
<keyword evidence="8" id="KW-0238">DNA-binding</keyword>
<dbReference type="PANTHER" id="PTHR11070">
    <property type="entry name" value="UVRD / RECB / PCRA DNA HELICASE FAMILY MEMBER"/>
    <property type="match status" value="1"/>
</dbReference>
<keyword evidence="6" id="KW-0269">Exonuclease</keyword>
<dbReference type="Gene3D" id="1.10.486.10">
    <property type="entry name" value="PCRA, domain 4"/>
    <property type="match status" value="1"/>
</dbReference>
<evidence type="ECO:0000256" key="5">
    <source>
        <dbReference type="ARBA" id="ARBA00022806"/>
    </source>
</evidence>
<feature type="region of interest" description="Disordered" evidence="16">
    <location>
        <begin position="952"/>
        <end position="991"/>
    </location>
</feature>
<dbReference type="EMBL" id="JAAVXB010000002">
    <property type="protein sequence ID" value="NKF21838.1"/>
    <property type="molecule type" value="Genomic_DNA"/>
</dbReference>
<feature type="domain" description="UvrD-like helicase C-terminal" evidence="18">
    <location>
        <begin position="556"/>
        <end position="823"/>
    </location>
</feature>
<dbReference type="EC" id="5.6.2.4" evidence="12"/>
<evidence type="ECO:0000256" key="15">
    <source>
        <dbReference type="PROSITE-ProRule" id="PRU00560"/>
    </source>
</evidence>
<name>A0A969W8A9_9GAMM</name>
<dbReference type="Proteomes" id="UP000653472">
    <property type="component" value="Unassembled WGS sequence"/>
</dbReference>
<dbReference type="PANTHER" id="PTHR11070:SF2">
    <property type="entry name" value="ATP-DEPENDENT DNA HELICASE SRS2"/>
    <property type="match status" value="1"/>
</dbReference>
<evidence type="ECO:0000256" key="6">
    <source>
        <dbReference type="ARBA" id="ARBA00022839"/>
    </source>
</evidence>
<dbReference type="InterPro" id="IPR027417">
    <property type="entry name" value="P-loop_NTPase"/>
</dbReference>
<evidence type="ECO:0000259" key="17">
    <source>
        <dbReference type="PROSITE" id="PS51198"/>
    </source>
</evidence>
<sequence length="1179" mass="128863">MARRAGERCRRGAPGLGGGGAQASAPKLSRLWPACDLPDSRAGLARRGRGGGDVIADAAARARALDPQTSFIVQAPAGSGKTELLTQRLLVLLARVDEPEEVVAITFTRKAAAEMRARVFRAIRDAATSAEPVDAHKAQTWRLARAVLERSRARGWQLDDNPQRLRVMTIDALCMQITQQMPLTAGFGGRVQIAGEAEPLYREAARATLDLIEVESPYRDALLRVLRHFDNRSGLVEAQLVALLARRDQWLSLATEQGRLSRERLEAVLQAIVGAALTAADAAIAPAHREVWLASAAHASSQLYAAQPELDLHALRDGVWPTADAAQLPRWLALAELVLTKAGGWRQKLDARSGFPAGKTKAEKAQFGPARDAHLELIAALAEHDTVLELLLRLRTLPAPVYDDTQWAVLQALLDVMRLAAAQLRLVFAAHGEVDFAEVAGQAVAALGDEQAPTELALAFDYRIRHLLIDEFQDTSVTQYELLKRLTAGWQAGDGRTLFVVGDPMQSIYRFREADVGLYLRARRAGIAQLPLEALHLQSNFRSRAGIVDWVNAAFRHVLPADEDAGRSAVPYSAAVATRDAEAQPAVRVHPQFEADPLDEAWQIVALIEAARADDPDGSIAVLVRSRTHLDELMPALRAAGLRYQAIDLDSLANRPVIEDLRALTRALLHPADRVAWLALLRAPWCGLRLADLHVLCDGFAPERALLEALRDPARVAALSADGQARLARTLAVLDATLAQRGRKPLRRWVEAAWLALGGPAVVREPRDLLDAQQFFAKLEAQARGPRLDDLDALDLTLRNLRAAPDPQADARLALMTIHKSKGLEFDTVIVPGLGRTTRGDSSPPVIFSRSTDARGEPQLVLGPIHARGDEADAIYGFIRQLEADKQRFEDGRLLYVAATRARRRLHLLGAVGLDDDGAPKAPAPSSLLSRLWPAVAPAYVAVAAAQPTATAAAATNEDERVAPPPLRRLTDGWRAPPPAEGLRGREGSAVGSTPRFDWAGEVARATGTVFHRWVEQLARDGLPAWDMDRLDGLARRLPLELAAAGVPRARCDAAATQVQAAMRSLLDDARGRWLFDPGHREARSEWALTAVLDGMPRQFKIDRSFVDADGTRWIVDFKTSRHEGGDLARFLAEERRRYEPQLATYAGILRRYGPEPVRAALYLPLIDDPAQRWQPLDV</sequence>
<proteinExistence type="predicted"/>
<dbReference type="GO" id="GO:0005524">
    <property type="term" value="F:ATP binding"/>
    <property type="evidence" value="ECO:0007669"/>
    <property type="project" value="UniProtKB-UniRule"/>
</dbReference>
<evidence type="ECO:0000256" key="12">
    <source>
        <dbReference type="ARBA" id="ARBA00034808"/>
    </source>
</evidence>
<keyword evidence="10" id="KW-0413">Isomerase</keyword>
<evidence type="ECO:0000256" key="1">
    <source>
        <dbReference type="ARBA" id="ARBA00022722"/>
    </source>
</evidence>
<dbReference type="GO" id="GO:0043138">
    <property type="term" value="F:3'-5' DNA helicase activity"/>
    <property type="evidence" value="ECO:0007669"/>
    <property type="project" value="UniProtKB-EC"/>
</dbReference>
<evidence type="ECO:0000259" key="18">
    <source>
        <dbReference type="PROSITE" id="PS51217"/>
    </source>
</evidence>
<keyword evidence="5 15" id="KW-0347">Helicase</keyword>
<dbReference type="InterPro" id="IPR011604">
    <property type="entry name" value="PDDEXK-like_dom_sf"/>
</dbReference>
<dbReference type="Gene3D" id="3.90.320.10">
    <property type="match status" value="1"/>
</dbReference>
<dbReference type="PROSITE" id="PS51217">
    <property type="entry name" value="UVRD_HELICASE_CTER"/>
    <property type="match status" value="1"/>
</dbReference>
<organism evidence="19 20">
    <name type="scientific">Solimonas marina</name>
    <dbReference type="NCBI Taxonomy" id="2714601"/>
    <lineage>
        <taxon>Bacteria</taxon>
        <taxon>Pseudomonadati</taxon>
        <taxon>Pseudomonadota</taxon>
        <taxon>Gammaproteobacteria</taxon>
        <taxon>Nevskiales</taxon>
        <taxon>Nevskiaceae</taxon>
        <taxon>Solimonas</taxon>
    </lineage>
</organism>
<dbReference type="PROSITE" id="PS51198">
    <property type="entry name" value="UVRD_HELICASE_ATP_BIND"/>
    <property type="match status" value="1"/>
</dbReference>
<keyword evidence="2 15" id="KW-0547">Nucleotide-binding</keyword>
<dbReference type="GO" id="GO:0000725">
    <property type="term" value="P:recombinational repair"/>
    <property type="evidence" value="ECO:0007669"/>
    <property type="project" value="TreeGrafter"/>
</dbReference>
<keyword evidence="3" id="KW-0227">DNA damage</keyword>
<dbReference type="AlphaFoldDB" id="A0A969W8A9"/>
<evidence type="ECO:0000313" key="20">
    <source>
        <dbReference type="Proteomes" id="UP000653472"/>
    </source>
</evidence>
<dbReference type="InterPro" id="IPR011335">
    <property type="entry name" value="Restrct_endonuc-II-like"/>
</dbReference>
<evidence type="ECO:0000256" key="13">
    <source>
        <dbReference type="ARBA" id="ARBA00034923"/>
    </source>
</evidence>
<evidence type="ECO:0000256" key="8">
    <source>
        <dbReference type="ARBA" id="ARBA00023125"/>
    </source>
</evidence>
<feature type="binding site" evidence="15">
    <location>
        <begin position="75"/>
        <end position="82"/>
    </location>
    <ligand>
        <name>ATP</name>
        <dbReference type="ChEBI" id="CHEBI:30616"/>
    </ligand>
</feature>